<dbReference type="GO" id="GO:0005737">
    <property type="term" value="C:cytoplasm"/>
    <property type="evidence" value="ECO:0007669"/>
    <property type="project" value="UniProtKB-SubCell"/>
</dbReference>
<dbReference type="HAMAP" id="MF_00376">
    <property type="entry name" value="Dephospho_CoA_kinase"/>
    <property type="match status" value="1"/>
</dbReference>
<dbReference type="InterPro" id="IPR027417">
    <property type="entry name" value="P-loop_NTPase"/>
</dbReference>
<keyword evidence="11" id="KW-1185">Reference proteome</keyword>
<protein>
    <recommendedName>
        <fullName evidence="8 9">Dephospho-CoA kinase</fullName>
        <ecNumber evidence="8 9">2.7.1.24</ecNumber>
    </recommendedName>
    <alternativeName>
        <fullName evidence="8">Dephosphocoenzyme A kinase</fullName>
    </alternativeName>
</protein>
<dbReference type="Pfam" id="PF01121">
    <property type="entry name" value="CoaE"/>
    <property type="match status" value="1"/>
</dbReference>
<evidence type="ECO:0000256" key="6">
    <source>
        <dbReference type="ARBA" id="ARBA00022840"/>
    </source>
</evidence>
<evidence type="ECO:0000256" key="7">
    <source>
        <dbReference type="ARBA" id="ARBA00022993"/>
    </source>
</evidence>
<dbReference type="SUPFAM" id="SSF52540">
    <property type="entry name" value="P-loop containing nucleoside triphosphate hydrolases"/>
    <property type="match status" value="1"/>
</dbReference>
<dbReference type="OrthoDB" id="9812943at2"/>
<dbReference type="GO" id="GO:0005524">
    <property type="term" value="F:ATP binding"/>
    <property type="evidence" value="ECO:0007669"/>
    <property type="project" value="UniProtKB-UniRule"/>
</dbReference>
<sequence length="204" mass="23400">MTFVLGITGGIATGKSTADKFFSERNIPLIDADIIAREVVEPGTAGLSKIAVEFGKEILTEEGRLNRKKLGSIVFNDKKKLERLNYLLKEELFHAIGEKIKEAEKKKPLLIVVDVPLMYEENYHQLMDAVMVIYVPERIQLKRLMERDGLNEEAAGQRIKSQMPIEEKKHLADIVIDNSYSVENTYRQLESWLQEHFPEVWKGN</sequence>
<dbReference type="AlphaFoldDB" id="A0A430AXA6"/>
<comment type="caution">
    <text evidence="10">The sequence shown here is derived from an EMBL/GenBank/DDBJ whole genome shotgun (WGS) entry which is preliminary data.</text>
</comment>
<dbReference type="Proteomes" id="UP000287605">
    <property type="component" value="Unassembled WGS sequence"/>
</dbReference>
<evidence type="ECO:0000256" key="4">
    <source>
        <dbReference type="ARBA" id="ARBA00022741"/>
    </source>
</evidence>
<evidence type="ECO:0000256" key="9">
    <source>
        <dbReference type="NCBIfam" id="TIGR00152"/>
    </source>
</evidence>
<reference evidence="10 11" key="1">
    <citation type="submission" date="2017-05" db="EMBL/GenBank/DDBJ databases">
        <title>Vagococcus spp. assemblies.</title>
        <authorList>
            <person name="Gulvik C.A."/>
        </authorList>
    </citation>
    <scope>NUCLEOTIDE SEQUENCE [LARGE SCALE GENOMIC DNA]</scope>
    <source>
        <strain evidence="10 11">CCUG 51432</strain>
    </source>
</reference>
<feature type="binding site" evidence="8">
    <location>
        <begin position="12"/>
        <end position="17"/>
    </location>
    <ligand>
        <name>ATP</name>
        <dbReference type="ChEBI" id="CHEBI:30616"/>
    </ligand>
</feature>
<dbReference type="FunFam" id="3.40.50.300:FF:000991">
    <property type="entry name" value="Dephospho-CoA kinase"/>
    <property type="match status" value="1"/>
</dbReference>
<keyword evidence="5 8" id="KW-0418">Kinase</keyword>
<evidence type="ECO:0000256" key="3">
    <source>
        <dbReference type="ARBA" id="ARBA00022679"/>
    </source>
</evidence>
<dbReference type="PANTHER" id="PTHR10695:SF46">
    <property type="entry name" value="BIFUNCTIONAL COENZYME A SYNTHASE-RELATED"/>
    <property type="match status" value="1"/>
</dbReference>
<dbReference type="PANTHER" id="PTHR10695">
    <property type="entry name" value="DEPHOSPHO-COA KINASE-RELATED"/>
    <property type="match status" value="1"/>
</dbReference>
<dbReference type="EC" id="2.7.1.24" evidence="8 9"/>
<dbReference type="GO" id="GO:0015937">
    <property type="term" value="P:coenzyme A biosynthetic process"/>
    <property type="evidence" value="ECO:0007669"/>
    <property type="project" value="UniProtKB-UniRule"/>
</dbReference>
<evidence type="ECO:0000256" key="5">
    <source>
        <dbReference type="ARBA" id="ARBA00022777"/>
    </source>
</evidence>
<dbReference type="NCBIfam" id="TIGR00152">
    <property type="entry name" value="dephospho-CoA kinase"/>
    <property type="match status" value="1"/>
</dbReference>
<dbReference type="PROSITE" id="PS51219">
    <property type="entry name" value="DPCK"/>
    <property type="match status" value="1"/>
</dbReference>
<evidence type="ECO:0000313" key="10">
    <source>
        <dbReference type="EMBL" id="RSU12688.1"/>
    </source>
</evidence>
<name>A0A430AXA6_9ENTE</name>
<comment type="pathway">
    <text evidence="8">Cofactor biosynthesis; coenzyme A biosynthesis; CoA from (R)-pantothenate: step 5/5.</text>
</comment>
<evidence type="ECO:0000313" key="11">
    <source>
        <dbReference type="Proteomes" id="UP000287605"/>
    </source>
</evidence>
<evidence type="ECO:0000256" key="8">
    <source>
        <dbReference type="HAMAP-Rule" id="MF_00376"/>
    </source>
</evidence>
<dbReference type="EMBL" id="NGKA01000007">
    <property type="protein sequence ID" value="RSU12688.1"/>
    <property type="molecule type" value="Genomic_DNA"/>
</dbReference>
<keyword evidence="2 8" id="KW-0963">Cytoplasm</keyword>
<accession>A0A430AXA6</accession>
<keyword evidence="7 8" id="KW-0173">Coenzyme A biosynthesis</keyword>
<comment type="function">
    <text evidence="8">Catalyzes the phosphorylation of the 3'-hydroxyl group of dephosphocoenzyme A to form coenzyme A.</text>
</comment>
<dbReference type="Gene3D" id="3.40.50.300">
    <property type="entry name" value="P-loop containing nucleotide triphosphate hydrolases"/>
    <property type="match status" value="1"/>
</dbReference>
<dbReference type="RefSeq" id="WP_126808473.1">
    <property type="nucleotide sequence ID" value="NZ_NGKA01000007.1"/>
</dbReference>
<keyword evidence="3 8" id="KW-0808">Transferase</keyword>
<organism evidence="10 11">
    <name type="scientific">Vagococcus elongatus</name>
    <dbReference type="NCBI Taxonomy" id="180344"/>
    <lineage>
        <taxon>Bacteria</taxon>
        <taxon>Bacillati</taxon>
        <taxon>Bacillota</taxon>
        <taxon>Bacilli</taxon>
        <taxon>Lactobacillales</taxon>
        <taxon>Enterococcaceae</taxon>
        <taxon>Vagococcus</taxon>
    </lineage>
</organism>
<evidence type="ECO:0000256" key="1">
    <source>
        <dbReference type="ARBA" id="ARBA00009018"/>
    </source>
</evidence>
<gene>
    <name evidence="8" type="primary">coaE</name>
    <name evidence="10" type="ORF">CBF29_06045</name>
</gene>
<proteinExistence type="inferred from homology"/>
<evidence type="ECO:0000256" key="2">
    <source>
        <dbReference type="ARBA" id="ARBA00022490"/>
    </source>
</evidence>
<comment type="subcellular location">
    <subcellularLocation>
        <location evidence="8">Cytoplasm</location>
    </subcellularLocation>
</comment>
<dbReference type="InterPro" id="IPR001977">
    <property type="entry name" value="Depp_CoAkinase"/>
</dbReference>
<dbReference type="CDD" id="cd02022">
    <property type="entry name" value="DPCK"/>
    <property type="match status" value="1"/>
</dbReference>
<keyword evidence="4 8" id="KW-0547">Nucleotide-binding</keyword>
<dbReference type="GO" id="GO:0004140">
    <property type="term" value="F:dephospho-CoA kinase activity"/>
    <property type="evidence" value="ECO:0007669"/>
    <property type="project" value="UniProtKB-UniRule"/>
</dbReference>
<comment type="similarity">
    <text evidence="1 8">Belongs to the CoaE family.</text>
</comment>
<dbReference type="UniPathway" id="UPA00241">
    <property type="reaction ID" value="UER00356"/>
</dbReference>
<keyword evidence="6 8" id="KW-0067">ATP-binding</keyword>
<comment type="catalytic activity">
    <reaction evidence="8">
        <text>3'-dephospho-CoA + ATP = ADP + CoA + H(+)</text>
        <dbReference type="Rhea" id="RHEA:18245"/>
        <dbReference type="ChEBI" id="CHEBI:15378"/>
        <dbReference type="ChEBI" id="CHEBI:30616"/>
        <dbReference type="ChEBI" id="CHEBI:57287"/>
        <dbReference type="ChEBI" id="CHEBI:57328"/>
        <dbReference type="ChEBI" id="CHEBI:456216"/>
        <dbReference type="EC" id="2.7.1.24"/>
    </reaction>
</comment>